<proteinExistence type="predicted"/>
<dbReference type="EMBL" id="JABFTP020000062">
    <property type="protein sequence ID" value="KAL3273463.1"/>
    <property type="molecule type" value="Genomic_DNA"/>
</dbReference>
<dbReference type="AlphaFoldDB" id="A0ABD2N432"/>
<dbReference type="Proteomes" id="UP001516400">
    <property type="component" value="Unassembled WGS sequence"/>
</dbReference>
<accession>A0ABD2N432</accession>
<feature type="region of interest" description="Disordered" evidence="1">
    <location>
        <begin position="12"/>
        <end position="67"/>
    </location>
</feature>
<reference evidence="2 3" key="1">
    <citation type="journal article" date="2021" name="BMC Biol.">
        <title>Horizontally acquired antibacterial genes associated with adaptive radiation of ladybird beetles.</title>
        <authorList>
            <person name="Li H.S."/>
            <person name="Tang X.F."/>
            <person name="Huang Y.H."/>
            <person name="Xu Z.Y."/>
            <person name="Chen M.L."/>
            <person name="Du X.Y."/>
            <person name="Qiu B.Y."/>
            <person name="Chen P.T."/>
            <person name="Zhang W."/>
            <person name="Slipinski A."/>
            <person name="Escalona H.E."/>
            <person name="Waterhouse R.M."/>
            <person name="Zwick A."/>
            <person name="Pang H."/>
        </authorList>
    </citation>
    <scope>NUCLEOTIDE SEQUENCE [LARGE SCALE GENOMIC DNA]</scope>
    <source>
        <strain evidence="2">SYSU2018</strain>
    </source>
</reference>
<keyword evidence="3" id="KW-1185">Reference proteome</keyword>
<protein>
    <submittedName>
        <fullName evidence="2">Uncharacterized protein</fullName>
    </submittedName>
</protein>
<name>A0ABD2N432_9CUCU</name>
<evidence type="ECO:0000313" key="3">
    <source>
        <dbReference type="Proteomes" id="UP001516400"/>
    </source>
</evidence>
<gene>
    <name evidence="2" type="ORF">HHI36_014907</name>
</gene>
<evidence type="ECO:0000313" key="2">
    <source>
        <dbReference type="EMBL" id="KAL3273463.1"/>
    </source>
</evidence>
<evidence type="ECO:0000256" key="1">
    <source>
        <dbReference type="SAM" id="MobiDB-lite"/>
    </source>
</evidence>
<comment type="caution">
    <text evidence="2">The sequence shown here is derived from an EMBL/GenBank/DDBJ whole genome shotgun (WGS) entry which is preliminary data.</text>
</comment>
<sequence>MDSDIEEVYVHEFFDVEEENENSFPEISNESLNKKENNSNITLPKPDQPEESIEVGESLEPRSLLRV</sequence>
<organism evidence="2 3">
    <name type="scientific">Cryptolaemus montrouzieri</name>
    <dbReference type="NCBI Taxonomy" id="559131"/>
    <lineage>
        <taxon>Eukaryota</taxon>
        <taxon>Metazoa</taxon>
        <taxon>Ecdysozoa</taxon>
        <taxon>Arthropoda</taxon>
        <taxon>Hexapoda</taxon>
        <taxon>Insecta</taxon>
        <taxon>Pterygota</taxon>
        <taxon>Neoptera</taxon>
        <taxon>Endopterygota</taxon>
        <taxon>Coleoptera</taxon>
        <taxon>Polyphaga</taxon>
        <taxon>Cucujiformia</taxon>
        <taxon>Coccinelloidea</taxon>
        <taxon>Coccinellidae</taxon>
        <taxon>Scymninae</taxon>
        <taxon>Scymnini</taxon>
        <taxon>Cryptolaemus</taxon>
    </lineage>
</organism>